<reference evidence="2" key="1">
    <citation type="submission" date="2021-01" db="EMBL/GenBank/DDBJ databases">
        <title>Whole genome shotgun sequence of Virgisporangium aliadipatigenens NBRC 105644.</title>
        <authorList>
            <person name="Komaki H."/>
            <person name="Tamura T."/>
        </authorList>
    </citation>
    <scope>NUCLEOTIDE SEQUENCE</scope>
    <source>
        <strain evidence="2">NBRC 105644</strain>
    </source>
</reference>
<dbReference type="EMBL" id="BOPF01000009">
    <property type="protein sequence ID" value="GIJ45987.1"/>
    <property type="molecule type" value="Genomic_DNA"/>
</dbReference>
<proteinExistence type="predicted"/>
<dbReference type="AlphaFoldDB" id="A0A8J4DR52"/>
<organism evidence="2 3">
    <name type="scientific">Virgisporangium aliadipatigenens</name>
    <dbReference type="NCBI Taxonomy" id="741659"/>
    <lineage>
        <taxon>Bacteria</taxon>
        <taxon>Bacillati</taxon>
        <taxon>Actinomycetota</taxon>
        <taxon>Actinomycetes</taxon>
        <taxon>Micromonosporales</taxon>
        <taxon>Micromonosporaceae</taxon>
        <taxon>Virgisporangium</taxon>
    </lineage>
</organism>
<feature type="region of interest" description="Disordered" evidence="1">
    <location>
        <begin position="1"/>
        <end position="40"/>
    </location>
</feature>
<evidence type="ECO:0000256" key="1">
    <source>
        <dbReference type="SAM" id="MobiDB-lite"/>
    </source>
</evidence>
<keyword evidence="3" id="KW-1185">Reference proteome</keyword>
<protein>
    <submittedName>
        <fullName evidence="2">Uncharacterized protein</fullName>
    </submittedName>
</protein>
<evidence type="ECO:0000313" key="3">
    <source>
        <dbReference type="Proteomes" id="UP000619260"/>
    </source>
</evidence>
<accession>A0A8J4DR52</accession>
<feature type="region of interest" description="Disordered" evidence="1">
    <location>
        <begin position="64"/>
        <end position="96"/>
    </location>
</feature>
<comment type="caution">
    <text evidence="2">The sequence shown here is derived from an EMBL/GenBank/DDBJ whole genome shotgun (WGS) entry which is preliminary data.</text>
</comment>
<dbReference type="Proteomes" id="UP000619260">
    <property type="component" value="Unassembled WGS sequence"/>
</dbReference>
<feature type="compositionally biased region" description="Low complexity" evidence="1">
    <location>
        <begin position="9"/>
        <end position="32"/>
    </location>
</feature>
<name>A0A8J4DR52_9ACTN</name>
<sequence length="96" mass="10545">MNTGTHNGSSAPATPWPSAATAPAVPRAATPTPQRPPRRFEVTARTFLRLPLPVRVDGVKWYAGFNTGERTEVGSMAKKSKKDKKDKKSKKKDKKK</sequence>
<evidence type="ECO:0000313" key="2">
    <source>
        <dbReference type="EMBL" id="GIJ45987.1"/>
    </source>
</evidence>
<gene>
    <name evidence="2" type="ORF">Val02_28730</name>
</gene>
<feature type="compositionally biased region" description="Basic residues" evidence="1">
    <location>
        <begin position="78"/>
        <end position="96"/>
    </location>
</feature>